<accession>A0ABQ4DHN7</accession>
<gene>
    <name evidence="4" type="ORF">Cph01nite_06270</name>
</gene>
<evidence type="ECO:0000256" key="2">
    <source>
        <dbReference type="ARBA" id="ARBA00023002"/>
    </source>
</evidence>
<dbReference type="SUPFAM" id="SSF51735">
    <property type="entry name" value="NAD(P)-binding Rossmann-fold domains"/>
    <property type="match status" value="1"/>
</dbReference>
<dbReference type="SUPFAM" id="SSF50129">
    <property type="entry name" value="GroES-like"/>
    <property type="match status" value="1"/>
</dbReference>
<organism evidence="4 5">
    <name type="scientific">Cellulomonas phragmiteti</name>
    <dbReference type="NCBI Taxonomy" id="478780"/>
    <lineage>
        <taxon>Bacteria</taxon>
        <taxon>Bacillati</taxon>
        <taxon>Actinomycetota</taxon>
        <taxon>Actinomycetes</taxon>
        <taxon>Micrococcales</taxon>
        <taxon>Cellulomonadaceae</taxon>
        <taxon>Cellulomonas</taxon>
    </lineage>
</organism>
<dbReference type="Gene3D" id="3.90.180.10">
    <property type="entry name" value="Medium-chain alcohol dehydrogenases, catalytic domain"/>
    <property type="match status" value="1"/>
</dbReference>
<comment type="caution">
    <text evidence="4">The sequence shown here is derived from an EMBL/GenBank/DDBJ whole genome shotgun (WGS) entry which is preliminary data.</text>
</comment>
<dbReference type="Pfam" id="PF08240">
    <property type="entry name" value="ADH_N"/>
    <property type="match status" value="1"/>
</dbReference>
<evidence type="ECO:0000259" key="3">
    <source>
        <dbReference type="SMART" id="SM00829"/>
    </source>
</evidence>
<keyword evidence="1" id="KW-0521">NADP</keyword>
<dbReference type="PANTHER" id="PTHR48106:SF18">
    <property type="entry name" value="QUINONE OXIDOREDUCTASE PIG3"/>
    <property type="match status" value="1"/>
</dbReference>
<dbReference type="Pfam" id="PF13602">
    <property type="entry name" value="ADH_zinc_N_2"/>
    <property type="match status" value="1"/>
</dbReference>
<name>A0ABQ4DHN7_9CELL</name>
<evidence type="ECO:0000256" key="1">
    <source>
        <dbReference type="ARBA" id="ARBA00022857"/>
    </source>
</evidence>
<dbReference type="EMBL" id="BONP01000002">
    <property type="protein sequence ID" value="GIG38865.1"/>
    <property type="molecule type" value="Genomic_DNA"/>
</dbReference>
<evidence type="ECO:0000313" key="4">
    <source>
        <dbReference type="EMBL" id="GIG38865.1"/>
    </source>
</evidence>
<dbReference type="InterPro" id="IPR036291">
    <property type="entry name" value="NAD(P)-bd_dom_sf"/>
</dbReference>
<feature type="domain" description="Enoyl reductase (ER)" evidence="3">
    <location>
        <begin position="14"/>
        <end position="311"/>
    </location>
</feature>
<dbReference type="Gene3D" id="3.40.50.720">
    <property type="entry name" value="NAD(P)-binding Rossmann-like Domain"/>
    <property type="match status" value="1"/>
</dbReference>
<dbReference type="PANTHER" id="PTHR48106">
    <property type="entry name" value="QUINONE OXIDOREDUCTASE PIG3-RELATED"/>
    <property type="match status" value="1"/>
</dbReference>
<sequence length="314" mass="31912">MADVGREVVASALGGPEVLRVREVEPRAPGPGEVQIRVHAAGVNPWDWKSYAPGAGARPPVRLGLEVAGVVQAVGPGVRWYSPGDEVVAWPVTGGYADVVTAPHQVLVRRPERLDVVQAAGLLAAGVAAAHAVEATGVGDDDVVLVHGAAGGVGRAAVQLAVLRGARVVATASGGWHDCLRRFGAEPVTYGPGLLDRVREVEGRVGRVSVAIDAAGSPEALDTSVTLVADRSRIATLVALDRAADLGVLALGHGAGADPGTDVRDAARSQLAALAADGSLDVLVSGTYPLEEAAAAHVRSREGHAGGKLVLLTR</sequence>
<proteinExistence type="predicted"/>
<evidence type="ECO:0000313" key="5">
    <source>
        <dbReference type="Proteomes" id="UP000614741"/>
    </source>
</evidence>
<protein>
    <submittedName>
        <fullName evidence="4">Oxidoreductase</fullName>
    </submittedName>
</protein>
<dbReference type="RefSeq" id="WP_203671044.1">
    <property type="nucleotide sequence ID" value="NZ_BONP01000002.1"/>
</dbReference>
<dbReference type="InterPro" id="IPR020843">
    <property type="entry name" value="ER"/>
</dbReference>
<dbReference type="Proteomes" id="UP000614741">
    <property type="component" value="Unassembled WGS sequence"/>
</dbReference>
<dbReference type="SMART" id="SM00829">
    <property type="entry name" value="PKS_ER"/>
    <property type="match status" value="1"/>
</dbReference>
<keyword evidence="2" id="KW-0560">Oxidoreductase</keyword>
<keyword evidence="5" id="KW-1185">Reference proteome</keyword>
<dbReference type="InterPro" id="IPR011032">
    <property type="entry name" value="GroES-like_sf"/>
</dbReference>
<reference evidence="4 5" key="1">
    <citation type="submission" date="2021-01" db="EMBL/GenBank/DDBJ databases">
        <title>Whole genome shotgun sequence of Cellulomonas phragmiteti NBRC 110785.</title>
        <authorList>
            <person name="Komaki H."/>
            <person name="Tamura T."/>
        </authorList>
    </citation>
    <scope>NUCLEOTIDE SEQUENCE [LARGE SCALE GENOMIC DNA]</scope>
    <source>
        <strain evidence="4 5">NBRC 110785</strain>
    </source>
</reference>
<dbReference type="InterPro" id="IPR013154">
    <property type="entry name" value="ADH-like_N"/>
</dbReference>